<dbReference type="Proteomes" id="UP000807306">
    <property type="component" value="Unassembled WGS sequence"/>
</dbReference>
<sequence length="187" mass="20917">MSPHGVGTPEDKGPPPGVKEFEKIKTVICVCETIQRLTKDITELKTSDKSLNSDLPFTQQATNQILNMIWALPSKSLPSVSHHIYLYHRILVDLHERQQESTHINFAKDFHEPINNIVEGLKKEIFALSSSPQSSSTQNDSLTGLNSMGIFNHSQQVTMSNVSFQMTQNTIDPKPSQEQSVSRLSTD</sequence>
<evidence type="ECO:0000313" key="2">
    <source>
        <dbReference type="Proteomes" id="UP000807306"/>
    </source>
</evidence>
<reference evidence="1" key="1">
    <citation type="submission" date="2020-11" db="EMBL/GenBank/DDBJ databases">
        <authorList>
            <consortium name="DOE Joint Genome Institute"/>
            <person name="Ahrendt S."/>
            <person name="Riley R."/>
            <person name="Andreopoulos W."/>
            <person name="Labutti K."/>
            <person name="Pangilinan J."/>
            <person name="Ruiz-Duenas F.J."/>
            <person name="Barrasa J.M."/>
            <person name="Sanchez-Garcia M."/>
            <person name="Camarero S."/>
            <person name="Miyauchi S."/>
            <person name="Serrano A."/>
            <person name="Linde D."/>
            <person name="Babiker R."/>
            <person name="Drula E."/>
            <person name="Ayuso-Fernandez I."/>
            <person name="Pacheco R."/>
            <person name="Padilla G."/>
            <person name="Ferreira P."/>
            <person name="Barriuso J."/>
            <person name="Kellner H."/>
            <person name="Castanera R."/>
            <person name="Alfaro M."/>
            <person name="Ramirez L."/>
            <person name="Pisabarro A.G."/>
            <person name="Kuo A."/>
            <person name="Tritt A."/>
            <person name="Lipzen A."/>
            <person name="He G."/>
            <person name="Yan M."/>
            <person name="Ng V."/>
            <person name="Cullen D."/>
            <person name="Martin F."/>
            <person name="Rosso M.-N."/>
            <person name="Henrissat B."/>
            <person name="Hibbett D."/>
            <person name="Martinez A.T."/>
            <person name="Grigoriev I.V."/>
        </authorList>
    </citation>
    <scope>NUCLEOTIDE SEQUENCE</scope>
    <source>
        <strain evidence="1">CBS 506.95</strain>
    </source>
</reference>
<proteinExistence type="predicted"/>
<dbReference type="AlphaFoldDB" id="A0A9P6E6U2"/>
<evidence type="ECO:0000313" key="1">
    <source>
        <dbReference type="EMBL" id="KAF9523434.1"/>
    </source>
</evidence>
<organism evidence="1 2">
    <name type="scientific">Crepidotus variabilis</name>
    <dbReference type="NCBI Taxonomy" id="179855"/>
    <lineage>
        <taxon>Eukaryota</taxon>
        <taxon>Fungi</taxon>
        <taxon>Dikarya</taxon>
        <taxon>Basidiomycota</taxon>
        <taxon>Agaricomycotina</taxon>
        <taxon>Agaricomycetes</taxon>
        <taxon>Agaricomycetidae</taxon>
        <taxon>Agaricales</taxon>
        <taxon>Agaricineae</taxon>
        <taxon>Crepidotaceae</taxon>
        <taxon>Crepidotus</taxon>
    </lineage>
</organism>
<gene>
    <name evidence="1" type="ORF">CPB83DRAFT_691315</name>
</gene>
<dbReference type="EMBL" id="MU157918">
    <property type="protein sequence ID" value="KAF9523434.1"/>
    <property type="molecule type" value="Genomic_DNA"/>
</dbReference>
<accession>A0A9P6E6U2</accession>
<protein>
    <submittedName>
        <fullName evidence="1">Uncharacterized protein</fullName>
    </submittedName>
</protein>
<name>A0A9P6E6U2_9AGAR</name>
<comment type="caution">
    <text evidence="1">The sequence shown here is derived from an EMBL/GenBank/DDBJ whole genome shotgun (WGS) entry which is preliminary data.</text>
</comment>
<keyword evidence="2" id="KW-1185">Reference proteome</keyword>